<dbReference type="EMBL" id="CP042914">
    <property type="protein sequence ID" value="QEG39028.1"/>
    <property type="molecule type" value="Genomic_DNA"/>
</dbReference>
<dbReference type="InterPro" id="IPR050410">
    <property type="entry name" value="CCR4/nocturin_mRNA_transcr"/>
</dbReference>
<proteinExistence type="predicted"/>
<evidence type="ECO:0000313" key="2">
    <source>
        <dbReference type="EMBL" id="QEG39028.1"/>
    </source>
</evidence>
<dbReference type="AlphaFoldDB" id="A0A5B9QJ15"/>
<dbReference type="PANTHER" id="PTHR12121:SF36">
    <property type="entry name" value="ENDONUCLEASE_EXONUCLEASE_PHOSPHATASE DOMAIN-CONTAINING PROTEIN"/>
    <property type="match status" value="1"/>
</dbReference>
<keyword evidence="2" id="KW-0378">Hydrolase</keyword>
<dbReference type="CDD" id="cd09083">
    <property type="entry name" value="EEP-1"/>
    <property type="match status" value="1"/>
</dbReference>
<evidence type="ECO:0000313" key="3">
    <source>
        <dbReference type="Proteomes" id="UP000325286"/>
    </source>
</evidence>
<gene>
    <name evidence="2" type="ORF">UC8_09890</name>
</gene>
<organism evidence="2 3">
    <name type="scientific">Roseimaritima ulvae</name>
    <dbReference type="NCBI Taxonomy" id="980254"/>
    <lineage>
        <taxon>Bacteria</taxon>
        <taxon>Pseudomonadati</taxon>
        <taxon>Planctomycetota</taxon>
        <taxon>Planctomycetia</taxon>
        <taxon>Pirellulales</taxon>
        <taxon>Pirellulaceae</taxon>
        <taxon>Roseimaritima</taxon>
    </lineage>
</organism>
<keyword evidence="3" id="KW-1185">Reference proteome</keyword>
<feature type="domain" description="Endonuclease/exonuclease/phosphatase" evidence="1">
    <location>
        <begin position="42"/>
        <end position="287"/>
    </location>
</feature>
<dbReference type="Pfam" id="PF03372">
    <property type="entry name" value="Exo_endo_phos"/>
    <property type="match status" value="1"/>
</dbReference>
<evidence type="ECO:0000259" key="1">
    <source>
        <dbReference type="Pfam" id="PF03372"/>
    </source>
</evidence>
<sequence length="299" mass="32688">MSLRLLATGLLWIGLCAAGQEGAVYGQQASDAEPKSKPLTLMSYNIRYANPGDGEDVWANRRDAVGKVIQTVDIAGLQEVTAGQLDDVQQRTAEMTWYGVGRDDGRRGGEACAIGFRTARFELLQSDTFWLSPTPEKTGSRGWDAALPRIASWVRLKDRENSQRWLIVNTHFDHRGSQARLESARLIQRQIQDLAQGDRVVVMGDLNTQPDSQPLRALLSETGSVVLQNSRSVSQSPPAGVTGTWNGFKAIAENSRIDFVLVGPNVIVETHRTLDPKTAAGRFASDHQPVQVTLRGAGL</sequence>
<dbReference type="Gene3D" id="3.60.10.10">
    <property type="entry name" value="Endonuclease/exonuclease/phosphatase"/>
    <property type="match status" value="1"/>
</dbReference>
<dbReference type="RefSeq" id="WP_084428072.1">
    <property type="nucleotide sequence ID" value="NZ_CP042914.1"/>
</dbReference>
<dbReference type="Proteomes" id="UP000325286">
    <property type="component" value="Chromosome"/>
</dbReference>
<name>A0A5B9QJ15_9BACT</name>
<dbReference type="InterPro" id="IPR005135">
    <property type="entry name" value="Endo/exonuclease/phosphatase"/>
</dbReference>
<reference evidence="2 3" key="1">
    <citation type="submission" date="2019-08" db="EMBL/GenBank/DDBJ databases">
        <title>Deep-cultivation of Planctomycetes and their phenomic and genomic characterization uncovers novel biology.</title>
        <authorList>
            <person name="Wiegand S."/>
            <person name="Jogler M."/>
            <person name="Boedeker C."/>
            <person name="Pinto D."/>
            <person name="Vollmers J."/>
            <person name="Rivas-Marin E."/>
            <person name="Kohn T."/>
            <person name="Peeters S.H."/>
            <person name="Heuer A."/>
            <person name="Rast P."/>
            <person name="Oberbeckmann S."/>
            <person name="Bunk B."/>
            <person name="Jeske O."/>
            <person name="Meyerdierks A."/>
            <person name="Storesund J.E."/>
            <person name="Kallscheuer N."/>
            <person name="Luecker S."/>
            <person name="Lage O.M."/>
            <person name="Pohl T."/>
            <person name="Merkel B.J."/>
            <person name="Hornburger P."/>
            <person name="Mueller R.-W."/>
            <person name="Bruemmer F."/>
            <person name="Labrenz M."/>
            <person name="Spormann A.M."/>
            <person name="Op den Camp H."/>
            <person name="Overmann J."/>
            <person name="Amann R."/>
            <person name="Jetten M.S.M."/>
            <person name="Mascher T."/>
            <person name="Medema M.H."/>
            <person name="Devos D.P."/>
            <person name="Kaster A.-K."/>
            <person name="Ovreas L."/>
            <person name="Rohde M."/>
            <person name="Galperin M.Y."/>
            <person name="Jogler C."/>
        </authorList>
    </citation>
    <scope>NUCLEOTIDE SEQUENCE [LARGE SCALE GENOMIC DNA]</scope>
    <source>
        <strain evidence="2 3">UC8</strain>
    </source>
</reference>
<dbReference type="InterPro" id="IPR036691">
    <property type="entry name" value="Endo/exonu/phosph_ase_sf"/>
</dbReference>
<keyword evidence="2" id="KW-0255">Endonuclease</keyword>
<dbReference type="GO" id="GO:0004519">
    <property type="term" value="F:endonuclease activity"/>
    <property type="evidence" value="ECO:0007669"/>
    <property type="project" value="UniProtKB-KW"/>
</dbReference>
<keyword evidence="2" id="KW-0540">Nuclease</keyword>
<protein>
    <submittedName>
        <fullName evidence="2">Endonuclease/Exonuclease/phosphatase family protein</fullName>
    </submittedName>
</protein>
<dbReference type="OrthoDB" id="9793162at2"/>
<dbReference type="GO" id="GO:0000175">
    <property type="term" value="F:3'-5'-RNA exonuclease activity"/>
    <property type="evidence" value="ECO:0007669"/>
    <property type="project" value="TreeGrafter"/>
</dbReference>
<dbReference type="KEGG" id="rul:UC8_09890"/>
<accession>A0A5B9QJ15</accession>
<dbReference type="PANTHER" id="PTHR12121">
    <property type="entry name" value="CARBON CATABOLITE REPRESSOR PROTEIN 4"/>
    <property type="match status" value="1"/>
</dbReference>
<keyword evidence="2" id="KW-0269">Exonuclease</keyword>
<dbReference type="SUPFAM" id="SSF56219">
    <property type="entry name" value="DNase I-like"/>
    <property type="match status" value="1"/>
</dbReference>